<keyword evidence="1" id="KW-0813">Transport</keyword>
<keyword evidence="1" id="KW-0690">Ribosome biogenesis</keyword>
<keyword evidence="1" id="KW-0539">Nucleus</keyword>
<keyword evidence="1" id="KW-0653">Protein transport</keyword>
<evidence type="ECO:0000313" key="3">
    <source>
        <dbReference type="Proteomes" id="UP000887574"/>
    </source>
</evidence>
<dbReference type="AlphaFoldDB" id="A0A915DZJ7"/>
<dbReference type="InterPro" id="IPR027312">
    <property type="entry name" value="Sda1"/>
</dbReference>
<feature type="compositionally biased region" description="Basic and acidic residues" evidence="2">
    <location>
        <begin position="166"/>
        <end position="175"/>
    </location>
</feature>
<dbReference type="PANTHER" id="PTHR12730">
    <property type="entry name" value="HSDA/SDA1-RELATED"/>
    <property type="match status" value="1"/>
</dbReference>
<feature type="compositionally biased region" description="Acidic residues" evidence="2">
    <location>
        <begin position="156"/>
        <end position="165"/>
    </location>
</feature>
<dbReference type="GO" id="GO:0005730">
    <property type="term" value="C:nucleolus"/>
    <property type="evidence" value="ECO:0007669"/>
    <property type="project" value="UniProtKB-SubCell"/>
</dbReference>
<feature type="compositionally biased region" description="Basic residues" evidence="2">
    <location>
        <begin position="185"/>
        <end position="195"/>
    </location>
</feature>
<dbReference type="Proteomes" id="UP000887574">
    <property type="component" value="Unplaced"/>
</dbReference>
<sequence length="195" mass="21770">MMQTSCQKRLVTAMQVMPVFFELVNYDDKQLRKFILGSIISLVKSTKGGSKKKMERKASASRKRIAVWWILEMVGGSHSRQNQLAANICVHSTQRFPVNVCSHCSDGACGGLSQGLLERCQNSNVLAMDCVFHKVRRIQISTMKFFLGSIEDEEGLVGDSDSEGEGNDKKDDAQTLRDVTSSIRYGKKTRKGRSN</sequence>
<comment type="similarity">
    <text evidence="1">Belongs to the SDA1 family.</text>
</comment>
<organism evidence="3 4">
    <name type="scientific">Ditylenchus dipsaci</name>
    <dbReference type="NCBI Taxonomy" id="166011"/>
    <lineage>
        <taxon>Eukaryota</taxon>
        <taxon>Metazoa</taxon>
        <taxon>Ecdysozoa</taxon>
        <taxon>Nematoda</taxon>
        <taxon>Chromadorea</taxon>
        <taxon>Rhabditida</taxon>
        <taxon>Tylenchina</taxon>
        <taxon>Tylenchomorpha</taxon>
        <taxon>Sphaerularioidea</taxon>
        <taxon>Anguinidae</taxon>
        <taxon>Anguininae</taxon>
        <taxon>Ditylenchus</taxon>
    </lineage>
</organism>
<reference evidence="4" key="1">
    <citation type="submission" date="2022-11" db="UniProtKB">
        <authorList>
            <consortium name="WormBaseParasite"/>
        </authorList>
    </citation>
    <scope>IDENTIFICATION</scope>
</reference>
<evidence type="ECO:0000313" key="4">
    <source>
        <dbReference type="WBParaSite" id="jg24602"/>
    </source>
</evidence>
<dbReference type="GO" id="GO:0042273">
    <property type="term" value="P:ribosomal large subunit biogenesis"/>
    <property type="evidence" value="ECO:0007669"/>
    <property type="project" value="UniProtKB-UniRule"/>
</dbReference>
<keyword evidence="3" id="KW-1185">Reference proteome</keyword>
<accession>A0A915DZJ7</accession>
<evidence type="ECO:0000256" key="2">
    <source>
        <dbReference type="SAM" id="MobiDB-lite"/>
    </source>
</evidence>
<evidence type="ECO:0000256" key="1">
    <source>
        <dbReference type="RuleBase" id="RU365057"/>
    </source>
</evidence>
<feature type="region of interest" description="Disordered" evidence="2">
    <location>
        <begin position="156"/>
        <end position="195"/>
    </location>
</feature>
<dbReference type="GO" id="GO:0000055">
    <property type="term" value="P:ribosomal large subunit export from nucleus"/>
    <property type="evidence" value="ECO:0007669"/>
    <property type="project" value="UniProtKB-UniRule"/>
</dbReference>
<dbReference type="PANTHER" id="PTHR12730:SF0">
    <property type="entry name" value="PROTEIN SDA1 HOMOLOG"/>
    <property type="match status" value="1"/>
</dbReference>
<dbReference type="WBParaSite" id="jg24602">
    <property type="protein sequence ID" value="jg24602"/>
    <property type="gene ID" value="jg24602"/>
</dbReference>
<name>A0A915DZJ7_9BILA</name>
<comment type="subcellular location">
    <subcellularLocation>
        <location evidence="1">Nucleus</location>
        <location evidence="1">Nucleolus</location>
    </subcellularLocation>
</comment>
<proteinExistence type="inferred from homology"/>
<dbReference type="GO" id="GO:0015031">
    <property type="term" value="P:protein transport"/>
    <property type="evidence" value="ECO:0007669"/>
    <property type="project" value="UniProtKB-KW"/>
</dbReference>
<comment type="function">
    <text evidence="1">Required for 60S pre-ribosomal subunits export to the cytoplasm.</text>
</comment>
<protein>
    <recommendedName>
        <fullName evidence="1">Protein SDA1</fullName>
    </recommendedName>
</protein>